<evidence type="ECO:0000313" key="1">
    <source>
        <dbReference type="EMBL" id="RNA24919.1"/>
    </source>
</evidence>
<dbReference type="EMBL" id="REGN01003020">
    <property type="protein sequence ID" value="RNA24919.1"/>
    <property type="molecule type" value="Genomic_DNA"/>
</dbReference>
<comment type="caution">
    <text evidence="1">The sequence shown here is derived from an EMBL/GenBank/DDBJ whole genome shotgun (WGS) entry which is preliminary data.</text>
</comment>
<sequence length="73" mass="8857">MLHVFLVKNIAVVHVVMNKKQQFYVKSVLKRERDFRLKLDKKTNLIKRPQHSAYPKPKTTFSNHKYFNLHLKH</sequence>
<accession>A0A3M7RN69</accession>
<evidence type="ECO:0000313" key="2">
    <source>
        <dbReference type="Proteomes" id="UP000276133"/>
    </source>
</evidence>
<dbReference type="Proteomes" id="UP000276133">
    <property type="component" value="Unassembled WGS sequence"/>
</dbReference>
<keyword evidence="2" id="KW-1185">Reference proteome</keyword>
<proteinExistence type="predicted"/>
<gene>
    <name evidence="1" type="ORF">BpHYR1_009185</name>
</gene>
<organism evidence="1 2">
    <name type="scientific">Brachionus plicatilis</name>
    <name type="common">Marine rotifer</name>
    <name type="synonym">Brachionus muelleri</name>
    <dbReference type="NCBI Taxonomy" id="10195"/>
    <lineage>
        <taxon>Eukaryota</taxon>
        <taxon>Metazoa</taxon>
        <taxon>Spiralia</taxon>
        <taxon>Gnathifera</taxon>
        <taxon>Rotifera</taxon>
        <taxon>Eurotatoria</taxon>
        <taxon>Monogononta</taxon>
        <taxon>Pseudotrocha</taxon>
        <taxon>Ploima</taxon>
        <taxon>Brachionidae</taxon>
        <taxon>Brachionus</taxon>
    </lineage>
</organism>
<dbReference type="AlphaFoldDB" id="A0A3M7RN69"/>
<name>A0A3M7RN69_BRAPC</name>
<protein>
    <submittedName>
        <fullName evidence="1">Uncharacterized protein</fullName>
    </submittedName>
</protein>
<reference evidence="1 2" key="1">
    <citation type="journal article" date="2018" name="Sci. Rep.">
        <title>Genomic signatures of local adaptation to the degree of environmental predictability in rotifers.</title>
        <authorList>
            <person name="Franch-Gras L."/>
            <person name="Hahn C."/>
            <person name="Garcia-Roger E.M."/>
            <person name="Carmona M.J."/>
            <person name="Serra M."/>
            <person name="Gomez A."/>
        </authorList>
    </citation>
    <scope>NUCLEOTIDE SEQUENCE [LARGE SCALE GENOMIC DNA]</scope>
    <source>
        <strain evidence="1">HYR1</strain>
    </source>
</reference>